<dbReference type="PRINTS" id="PR00449">
    <property type="entry name" value="RASTRNSFRMNG"/>
</dbReference>
<dbReference type="Pfam" id="PF00071">
    <property type="entry name" value="Ras"/>
    <property type="match status" value="1"/>
</dbReference>
<dbReference type="SMART" id="SM00175">
    <property type="entry name" value="RAB"/>
    <property type="match status" value="1"/>
</dbReference>
<accession>A0A4Z1T465</accession>
<dbReference type="InterPro" id="IPR027417">
    <property type="entry name" value="P-loop_NTPase"/>
</dbReference>
<evidence type="ECO:0000313" key="3">
    <source>
        <dbReference type="EMBL" id="TNJ28773.1"/>
    </source>
</evidence>
<dbReference type="AlphaFoldDB" id="A0A4Z1T465"/>
<keyword evidence="1" id="KW-0547">Nucleotide-binding</keyword>
<dbReference type="Gene3D" id="3.40.50.300">
    <property type="entry name" value="P-loop containing nucleotide triphosphate hydrolases"/>
    <property type="match status" value="1"/>
</dbReference>
<organism evidence="3 4">
    <name type="scientific">Giardia muris</name>
    <dbReference type="NCBI Taxonomy" id="5742"/>
    <lineage>
        <taxon>Eukaryota</taxon>
        <taxon>Metamonada</taxon>
        <taxon>Diplomonadida</taxon>
        <taxon>Hexamitidae</taxon>
        <taxon>Giardiinae</taxon>
        <taxon>Giardia</taxon>
    </lineage>
</organism>
<dbReference type="NCBIfam" id="TIGR00231">
    <property type="entry name" value="small_GTP"/>
    <property type="match status" value="1"/>
</dbReference>
<dbReference type="SMART" id="SM00174">
    <property type="entry name" value="RHO"/>
    <property type="match status" value="1"/>
</dbReference>
<name>A0A4Z1T465_GIAMU</name>
<dbReference type="InterPro" id="IPR005225">
    <property type="entry name" value="Small_GTP-bd"/>
</dbReference>
<reference evidence="3 4" key="1">
    <citation type="submission" date="2019-05" db="EMBL/GenBank/DDBJ databases">
        <title>The compact genome of Giardia muris reveals important steps in the evolution of intestinal protozoan parasites.</title>
        <authorList>
            <person name="Xu F."/>
            <person name="Jimenez-Gonzalez A."/>
            <person name="Einarsson E."/>
            <person name="Astvaldsson A."/>
            <person name="Peirasmaki D."/>
            <person name="Eckmann L."/>
            <person name="Andersson J.O."/>
            <person name="Svard S.G."/>
            <person name="Jerlstrom-Hultqvist J."/>
        </authorList>
    </citation>
    <scope>NUCLEOTIDE SEQUENCE [LARGE SCALE GENOMIC DNA]</scope>
    <source>
        <strain evidence="3 4">Roberts-Thomson</strain>
    </source>
</reference>
<dbReference type="EMBL" id="VDLU01000002">
    <property type="protein sequence ID" value="TNJ28773.1"/>
    <property type="molecule type" value="Genomic_DNA"/>
</dbReference>
<proteinExistence type="predicted"/>
<feature type="region of interest" description="Disordered" evidence="2">
    <location>
        <begin position="205"/>
        <end position="224"/>
    </location>
</feature>
<sequence length="238" mass="25670">MATLGLDVPSDDELDGPTRVFKVTVVGDGSVGKTSICTRFAREYFLDSYKQTVGLDFFTRTLQLDDGERITFHLYDIGGQSIGSRMLGTYIAGSHALIFVYDLTNHDSLEDILEWYKTLKALGCTEGAVIYLVGNKTDLTTLRAVRAARGSAIAEAITAQAHYLVSAQTGDRIGVLFISLAGLLCGVDVSSLALDQRDISKVVLPERPSGQPEDLSSTDTTQADKAAKRVKGGRCVII</sequence>
<dbReference type="FunFam" id="3.40.50.300:FF:001447">
    <property type="entry name" value="Ras-related protein Rab-1B"/>
    <property type="match status" value="1"/>
</dbReference>
<evidence type="ECO:0000256" key="1">
    <source>
        <dbReference type="ARBA" id="ARBA00022741"/>
    </source>
</evidence>
<dbReference type="PANTHER" id="PTHR47978">
    <property type="match status" value="1"/>
</dbReference>
<dbReference type="Proteomes" id="UP000315496">
    <property type="component" value="Chromosome 2"/>
</dbReference>
<feature type="compositionally biased region" description="Polar residues" evidence="2">
    <location>
        <begin position="214"/>
        <end position="223"/>
    </location>
</feature>
<dbReference type="GO" id="GO:0003924">
    <property type="term" value="F:GTPase activity"/>
    <property type="evidence" value="ECO:0007669"/>
    <property type="project" value="InterPro"/>
</dbReference>
<dbReference type="InterPro" id="IPR001806">
    <property type="entry name" value="Small_GTPase"/>
</dbReference>
<dbReference type="SUPFAM" id="SSF52540">
    <property type="entry name" value="P-loop containing nucleoside triphosphate hydrolases"/>
    <property type="match status" value="1"/>
</dbReference>
<dbReference type="GO" id="GO:0005525">
    <property type="term" value="F:GTP binding"/>
    <property type="evidence" value="ECO:0007669"/>
    <property type="project" value="InterPro"/>
</dbReference>
<dbReference type="PROSITE" id="PS51419">
    <property type="entry name" value="RAB"/>
    <property type="match status" value="1"/>
</dbReference>
<protein>
    <submittedName>
        <fullName evidence="3">Rab28/RabF</fullName>
    </submittedName>
</protein>
<evidence type="ECO:0000256" key="2">
    <source>
        <dbReference type="SAM" id="MobiDB-lite"/>
    </source>
</evidence>
<dbReference type="SMART" id="SM00173">
    <property type="entry name" value="RAS"/>
    <property type="match status" value="1"/>
</dbReference>
<keyword evidence="4" id="KW-1185">Reference proteome</keyword>
<dbReference type="OrthoDB" id="10254700at2759"/>
<gene>
    <name evidence="3" type="ORF">GMRT_15636</name>
</gene>
<comment type="caution">
    <text evidence="3">The sequence shown here is derived from an EMBL/GenBank/DDBJ whole genome shotgun (WGS) entry which is preliminary data.</text>
</comment>
<dbReference type="PROSITE" id="PS51421">
    <property type="entry name" value="RAS"/>
    <property type="match status" value="1"/>
</dbReference>
<dbReference type="VEuPathDB" id="GiardiaDB:GMRT_15636"/>
<evidence type="ECO:0000313" key="4">
    <source>
        <dbReference type="Proteomes" id="UP000315496"/>
    </source>
</evidence>